<dbReference type="SUPFAM" id="SSF88713">
    <property type="entry name" value="Glycoside hydrolase/deacetylase"/>
    <property type="match status" value="1"/>
</dbReference>
<dbReference type="InterPro" id="IPR011330">
    <property type="entry name" value="Glyco_hydro/deAcase_b/a-brl"/>
</dbReference>
<evidence type="ECO:0000313" key="4">
    <source>
        <dbReference type="EMBL" id="SMH72320.1"/>
    </source>
</evidence>
<dbReference type="AlphaFoldDB" id="A0A2H1FHS0"/>
<protein>
    <recommendedName>
        <fullName evidence="3">Glycoside hydrolase family 57 N-terminal domain-containing protein</fullName>
    </recommendedName>
</protein>
<evidence type="ECO:0000256" key="1">
    <source>
        <dbReference type="ARBA" id="ARBA00006821"/>
    </source>
</evidence>
<evidence type="ECO:0000256" key="2">
    <source>
        <dbReference type="ARBA" id="ARBA00023277"/>
    </source>
</evidence>
<dbReference type="GO" id="GO:0005975">
    <property type="term" value="P:carbohydrate metabolic process"/>
    <property type="evidence" value="ECO:0007669"/>
    <property type="project" value="InterPro"/>
</dbReference>
<dbReference type="Proteomes" id="UP000230607">
    <property type="component" value="Chromosome 1"/>
</dbReference>
<dbReference type="InterPro" id="IPR004300">
    <property type="entry name" value="Glyco_hydro_57_N"/>
</dbReference>
<evidence type="ECO:0000313" key="5">
    <source>
        <dbReference type="Proteomes" id="UP000230607"/>
    </source>
</evidence>
<comment type="similarity">
    <text evidence="1">Belongs to the glycosyl hydrolase 57 family.</text>
</comment>
<evidence type="ECO:0000259" key="3">
    <source>
        <dbReference type="Pfam" id="PF03065"/>
    </source>
</evidence>
<name>A0A2H1FHS0_9ARCH</name>
<reference evidence="5" key="1">
    <citation type="submission" date="2017-03" db="EMBL/GenBank/DDBJ databases">
        <authorList>
            <person name="Herbold C."/>
        </authorList>
    </citation>
    <scope>NUCLEOTIDE SEQUENCE [LARGE SCALE GENOMIC DNA]</scope>
</reference>
<gene>
    <name evidence="4" type="ORF">NCS_30160</name>
</gene>
<dbReference type="GO" id="GO:0003824">
    <property type="term" value="F:catalytic activity"/>
    <property type="evidence" value="ECO:0007669"/>
    <property type="project" value="InterPro"/>
</dbReference>
<dbReference type="InterPro" id="IPR052046">
    <property type="entry name" value="GH57_Enzymes"/>
</dbReference>
<dbReference type="PANTHER" id="PTHR36306">
    <property type="entry name" value="ALPHA-AMYLASE-RELATED-RELATED"/>
    <property type="match status" value="1"/>
</dbReference>
<proteinExistence type="inferred from homology"/>
<accession>A0A2H1FHS0</accession>
<dbReference type="Pfam" id="PF03065">
    <property type="entry name" value="Glyco_hydro_57"/>
    <property type="match status" value="1"/>
</dbReference>
<dbReference type="PANTHER" id="PTHR36306:SF1">
    <property type="entry name" value="ALPHA-AMYLASE-RELATED"/>
    <property type="match status" value="1"/>
</dbReference>
<keyword evidence="5" id="KW-1185">Reference proteome</keyword>
<feature type="domain" description="Glycoside hydrolase family 57 N-terminal" evidence="3">
    <location>
        <begin position="23"/>
        <end position="277"/>
    </location>
</feature>
<organism evidence="4 5">
    <name type="scientific">Candidatus Nitrosotalea okcheonensis</name>
    <dbReference type="NCBI Taxonomy" id="1903276"/>
    <lineage>
        <taxon>Archaea</taxon>
        <taxon>Nitrososphaerota</taxon>
        <taxon>Nitrososphaeria</taxon>
        <taxon>Nitrosotaleales</taxon>
        <taxon>Nitrosotaleaceae</taxon>
        <taxon>Nitrosotalea</taxon>
    </lineage>
</organism>
<dbReference type="EMBL" id="LT841358">
    <property type="protein sequence ID" value="SMH72320.1"/>
    <property type="molecule type" value="Genomic_DNA"/>
</dbReference>
<keyword evidence="2" id="KW-0119">Carbohydrate metabolism</keyword>
<dbReference type="Gene3D" id="3.20.110.20">
    <property type="match status" value="1"/>
</dbReference>
<sequence length="759" mass="87764">MSKLYLYSIFHGNLNYSSIPPESYDEIIDSCYWPILDILKDYKFKTGIEFPIATLEKIEDIDPLFIEEFRKAISNKKCEIICSGKEQVVFPLVPEDVNQVNISTGKDEMERLFSIQCNTAYINEQLFSSGLVPIYLDAKIKNIITIHEWANKFSDFHEDEKFLPKKIGSKNDDLAIIWNSYIAYQKFQRYVNGEIEKEEYLEYILKHKKKADSCFPLYGSDMEIFGYKNPVLGLKGDGKEIQRFKLILDEIEKKSDLEFILPSQVIEKFPPRDRIKMNSAKFAILGKKQDKFIVTRWATCGRDNSNSNTICYNLLKKIRILQGMQDDKNNNLYISKLIDCWASDFRTHTTETKYLHFNDISRSLSKDVDREIFSWNDKISLEKSSDLILFNPNETDWDKIPFELRLHFRPRKMKGKFEIIIDGKPISSQIEDAKYYKDGSLRSAVVVFEPSIRKKTIATITIKDTGKKIISKSIQTDSIKTPTVELSILKRKGGSISDLIFPKISKLPLIGFLEHGTFSDTKFSADFYSGHVITFDRNGNKFTDLVNVEAIAEEGNFPIRKRLVCNMELPFGHLTKIYYTYQKLARLDIRYIFNFKEFRPASFRVGMLTAKPNSFDKKSLNYATHNGGRLESFTLDKESITQDESSDPRLTNQGCLGSTEGTLDLGDKNIGITMFSDKSLWYSVPMINYHNVGKSFFYRISNSVSELDDTTMTWWKGRKEISFSLLGREKSPENNLKTTKMMFLGLVCFTRNPDIKVIK</sequence>